<keyword evidence="2" id="KW-1185">Reference proteome</keyword>
<comment type="caution">
    <text evidence="1">The sequence shown here is derived from an EMBL/GenBank/DDBJ whole genome shotgun (WGS) entry which is preliminary data.</text>
</comment>
<accession>A0ACB9C0J4</accession>
<proteinExistence type="predicted"/>
<dbReference type="Proteomes" id="UP001055879">
    <property type="component" value="Linkage Group LG05"/>
</dbReference>
<evidence type="ECO:0000313" key="1">
    <source>
        <dbReference type="EMBL" id="KAI3727819.1"/>
    </source>
</evidence>
<evidence type="ECO:0000313" key="2">
    <source>
        <dbReference type="Proteomes" id="UP001055879"/>
    </source>
</evidence>
<gene>
    <name evidence="1" type="ORF">L6452_16439</name>
</gene>
<reference evidence="2" key="1">
    <citation type="journal article" date="2022" name="Mol. Ecol. Resour.">
        <title>The genomes of chicory, endive, great burdock and yacon provide insights into Asteraceae palaeo-polyploidization history and plant inulin production.</title>
        <authorList>
            <person name="Fan W."/>
            <person name="Wang S."/>
            <person name="Wang H."/>
            <person name="Wang A."/>
            <person name="Jiang F."/>
            <person name="Liu H."/>
            <person name="Zhao H."/>
            <person name="Xu D."/>
            <person name="Zhang Y."/>
        </authorList>
    </citation>
    <scope>NUCLEOTIDE SEQUENCE [LARGE SCALE GENOMIC DNA]</scope>
    <source>
        <strain evidence="2">cv. Niubang</strain>
    </source>
</reference>
<name>A0ACB9C0J4_ARCLA</name>
<reference evidence="1 2" key="2">
    <citation type="journal article" date="2022" name="Mol. Ecol. Resour.">
        <title>The genomes of chicory, endive, great burdock and yacon provide insights into Asteraceae paleo-polyploidization history and plant inulin production.</title>
        <authorList>
            <person name="Fan W."/>
            <person name="Wang S."/>
            <person name="Wang H."/>
            <person name="Wang A."/>
            <person name="Jiang F."/>
            <person name="Liu H."/>
            <person name="Zhao H."/>
            <person name="Xu D."/>
            <person name="Zhang Y."/>
        </authorList>
    </citation>
    <scope>NUCLEOTIDE SEQUENCE [LARGE SCALE GENOMIC DNA]</scope>
    <source>
        <strain evidence="2">cv. Niubang</strain>
    </source>
</reference>
<dbReference type="EMBL" id="CM042051">
    <property type="protein sequence ID" value="KAI3727819.1"/>
    <property type="molecule type" value="Genomic_DNA"/>
</dbReference>
<organism evidence="1 2">
    <name type="scientific">Arctium lappa</name>
    <name type="common">Greater burdock</name>
    <name type="synonym">Lappa major</name>
    <dbReference type="NCBI Taxonomy" id="4217"/>
    <lineage>
        <taxon>Eukaryota</taxon>
        <taxon>Viridiplantae</taxon>
        <taxon>Streptophyta</taxon>
        <taxon>Embryophyta</taxon>
        <taxon>Tracheophyta</taxon>
        <taxon>Spermatophyta</taxon>
        <taxon>Magnoliopsida</taxon>
        <taxon>eudicotyledons</taxon>
        <taxon>Gunneridae</taxon>
        <taxon>Pentapetalae</taxon>
        <taxon>asterids</taxon>
        <taxon>campanulids</taxon>
        <taxon>Asterales</taxon>
        <taxon>Asteraceae</taxon>
        <taxon>Carduoideae</taxon>
        <taxon>Cardueae</taxon>
        <taxon>Arctiinae</taxon>
        <taxon>Arctium</taxon>
    </lineage>
</organism>
<protein>
    <submittedName>
        <fullName evidence="1">Uncharacterized protein</fullName>
    </submittedName>
</protein>
<sequence length="256" mass="29162">MELHLLDAGIEIDIQSFLNLKGNLVDLGYFDLFVPEIQLGIVVVVVTVVAYYLFNKKPKGCLDPEIFKEFKLVKRTQLSHNVAKFRFALPKPNAVLGLPIGQHISCRGKDSQDEEVIKPYTPTTLDADVGYFELVIKVGCPTTFERCVKAKQVVETWARQFCCSPRDQRLSFLYLANDILHNSRRKGSEFVGEFWKQIMILCKYALEMPLDKGSACILSFHELGYRRPTLGRELRIAGTLDMEIKRWAAGKEGISW</sequence>